<evidence type="ECO:0000256" key="1">
    <source>
        <dbReference type="SAM" id="MobiDB-lite"/>
    </source>
</evidence>
<gene>
    <name evidence="3" type="ORF">FE374_17590</name>
</gene>
<feature type="domain" description="SsuA/THI5-like" evidence="2">
    <location>
        <begin position="5"/>
        <end position="70"/>
    </location>
</feature>
<evidence type="ECO:0000259" key="2">
    <source>
        <dbReference type="Pfam" id="PF09084"/>
    </source>
</evidence>
<accession>A0A5B8CB22</accession>
<dbReference type="Gene3D" id="3.40.190.10">
    <property type="entry name" value="Periplasmic binding protein-like II"/>
    <property type="match status" value="1"/>
</dbReference>
<protein>
    <recommendedName>
        <fullName evidence="2">SsuA/THI5-like domain-containing protein</fullName>
    </recommendedName>
</protein>
<evidence type="ECO:0000313" key="3">
    <source>
        <dbReference type="EMBL" id="QDC26821.1"/>
    </source>
</evidence>
<dbReference type="Proteomes" id="UP000314616">
    <property type="component" value="Chromosome"/>
</dbReference>
<dbReference type="EMBL" id="CP040915">
    <property type="protein sequence ID" value="QDC26821.1"/>
    <property type="molecule type" value="Genomic_DNA"/>
</dbReference>
<proteinExistence type="predicted"/>
<dbReference type="AlphaFoldDB" id="A0A5B8CB22"/>
<name>A0A5B8CB22_9MICO</name>
<feature type="compositionally biased region" description="Low complexity" evidence="1">
    <location>
        <begin position="102"/>
        <end position="118"/>
    </location>
</feature>
<dbReference type="InterPro" id="IPR015168">
    <property type="entry name" value="SsuA/THI5"/>
</dbReference>
<organism evidence="3 4">
    <name type="scientific">Georgenia yuyongxinii</name>
    <dbReference type="NCBI Taxonomy" id="2589797"/>
    <lineage>
        <taxon>Bacteria</taxon>
        <taxon>Bacillati</taxon>
        <taxon>Actinomycetota</taxon>
        <taxon>Actinomycetes</taxon>
        <taxon>Micrococcales</taxon>
        <taxon>Bogoriellaceae</taxon>
        <taxon>Georgenia</taxon>
    </lineage>
</organism>
<dbReference type="Pfam" id="PF09084">
    <property type="entry name" value="NMT1"/>
    <property type="match status" value="1"/>
</dbReference>
<dbReference type="SUPFAM" id="SSF53850">
    <property type="entry name" value="Periplasmic binding protein-like II"/>
    <property type="match status" value="1"/>
</dbReference>
<feature type="region of interest" description="Disordered" evidence="1">
    <location>
        <begin position="72"/>
        <end position="127"/>
    </location>
</feature>
<sequence length="127" mass="12666">MPIIDVAPVYVGLDQGFFEEEGLELELSTGQGGAAIVPGVVSGSTDFGFGNNHSLMIAASSGLPLRVVASGGGRRRSCSPARRKAPQALACTRGPSPGGCSGVASSGSRGRSGRLTGRADVTTTSSS</sequence>
<evidence type="ECO:0000313" key="4">
    <source>
        <dbReference type="Proteomes" id="UP000314616"/>
    </source>
</evidence>
<feature type="compositionally biased region" description="Basic residues" evidence="1">
    <location>
        <begin position="73"/>
        <end position="85"/>
    </location>
</feature>
<reference evidence="3 4" key="1">
    <citation type="submission" date="2019-05" db="EMBL/GenBank/DDBJ databases">
        <title>Georgenia *** sp. nov., and Georgenia *** sp. nov., isolated from the intestinal contents of plateau pika (Ochotona curzoniae) in the Qinghai-Tibet plateau of China.</title>
        <authorList>
            <person name="Tian Z."/>
        </authorList>
    </citation>
    <scope>NUCLEOTIDE SEQUENCE [LARGE SCALE GENOMIC DNA]</scope>
    <source>
        <strain evidence="3 4">Z443</strain>
    </source>
</reference>
<dbReference type="KEGG" id="gyu:FE374_17590"/>